<name>A0AA50CI24_9HYPH</name>
<accession>A0AA50CI24</accession>
<dbReference type="EMBL" id="CP132302">
    <property type="protein sequence ID" value="WLR96187.1"/>
    <property type="molecule type" value="Genomic_DNA"/>
</dbReference>
<dbReference type="RefSeq" id="WP_306036638.1">
    <property type="nucleotide sequence ID" value="NZ_CP132302.1"/>
</dbReference>
<reference evidence="2 3" key="1">
    <citation type="submission" date="2023-08" db="EMBL/GenBank/DDBJ databases">
        <title>Pathogen: clinical or host-associated sample.</title>
        <authorList>
            <person name="Hergert J."/>
            <person name="Casey R."/>
            <person name="Wagner J."/>
            <person name="Young E.L."/>
            <person name="Oakeson K.F."/>
        </authorList>
    </citation>
    <scope>NUCLEOTIDE SEQUENCE [LARGE SCALE GENOMIC DNA]</scope>
    <source>
        <strain evidence="2 3">1760953</strain>
    </source>
</reference>
<evidence type="ECO:0000313" key="3">
    <source>
        <dbReference type="Proteomes" id="UP001234585"/>
    </source>
</evidence>
<evidence type="ECO:0000259" key="1">
    <source>
        <dbReference type="Pfam" id="PF01408"/>
    </source>
</evidence>
<dbReference type="AlphaFoldDB" id="A0AA50CI24"/>
<dbReference type="GO" id="GO:0000166">
    <property type="term" value="F:nucleotide binding"/>
    <property type="evidence" value="ECO:0007669"/>
    <property type="project" value="InterPro"/>
</dbReference>
<evidence type="ECO:0000313" key="2">
    <source>
        <dbReference type="EMBL" id="WLR96187.1"/>
    </source>
</evidence>
<dbReference type="SUPFAM" id="SSF51735">
    <property type="entry name" value="NAD(P)-binding Rossmann-fold domains"/>
    <property type="match status" value="1"/>
</dbReference>
<proteinExistence type="predicted"/>
<sequence length="296" mass="32502">MSNLKLGIIGLSEGNGHPYSWSAICNGYDVQAMDKCEFPTIPRYLSERRWPDDQIEGVKVTHIWTEDRSVSERVAAASLIPNIVDSSIDMIGAVDGILLARDDAEQHFRFAAPFLRAGLPVYIDKPFALSLQEASRLMATRTFQGQIYSCSALRYAKELSLTASELAAIGMVRHIIATVPKDWDRYAIHALEPALMLIPDRGRAVAFRKSSIGRASSLAVEYASGACLTIHALGAVAAPISLKVIGHAGWRELVFQDSFSAFKSALETFKTSIEMRQSPISDDFLLEVAELLEAGR</sequence>
<dbReference type="Gene3D" id="3.40.50.720">
    <property type="entry name" value="NAD(P)-binding Rossmann-like Domain"/>
    <property type="match status" value="1"/>
</dbReference>
<protein>
    <submittedName>
        <fullName evidence="2">Gfo/Idh/MocA family oxidoreductase</fullName>
    </submittedName>
</protein>
<dbReference type="InterPro" id="IPR036291">
    <property type="entry name" value="NAD(P)-bd_dom_sf"/>
</dbReference>
<keyword evidence="3" id="KW-1185">Reference proteome</keyword>
<dbReference type="Pfam" id="PF01408">
    <property type="entry name" value="GFO_IDH_MocA"/>
    <property type="match status" value="1"/>
</dbReference>
<dbReference type="InterPro" id="IPR000683">
    <property type="entry name" value="Gfo/Idh/MocA-like_OxRdtase_N"/>
</dbReference>
<feature type="domain" description="Gfo/Idh/MocA-like oxidoreductase N-terminal" evidence="1">
    <location>
        <begin position="56"/>
        <end position="148"/>
    </location>
</feature>
<organism evidence="2 3">
    <name type="scientific">Shinella sumterensis</name>
    <dbReference type="NCBI Taxonomy" id="1967501"/>
    <lineage>
        <taxon>Bacteria</taxon>
        <taxon>Pseudomonadati</taxon>
        <taxon>Pseudomonadota</taxon>
        <taxon>Alphaproteobacteria</taxon>
        <taxon>Hyphomicrobiales</taxon>
        <taxon>Rhizobiaceae</taxon>
        <taxon>Shinella</taxon>
    </lineage>
</organism>
<gene>
    <name evidence="2" type="ORF">Q9313_10635</name>
</gene>
<dbReference type="Proteomes" id="UP001234585">
    <property type="component" value="Chromosome"/>
</dbReference>